<dbReference type="AlphaFoldDB" id="A0AAD4IU46"/>
<dbReference type="Proteomes" id="UP001190926">
    <property type="component" value="Unassembled WGS sequence"/>
</dbReference>
<gene>
    <name evidence="2" type="ORF">C2S53_006160</name>
</gene>
<reference evidence="2 3" key="1">
    <citation type="journal article" date="2021" name="Nat. Commun.">
        <title>Incipient diploidization of the medicinal plant Perilla within 10,000 years.</title>
        <authorList>
            <person name="Zhang Y."/>
            <person name="Shen Q."/>
            <person name="Leng L."/>
            <person name="Zhang D."/>
            <person name="Chen S."/>
            <person name="Shi Y."/>
            <person name="Ning Z."/>
            <person name="Chen S."/>
        </authorList>
    </citation>
    <scope>NUCLEOTIDE SEQUENCE [LARGE SCALE GENOMIC DNA]</scope>
    <source>
        <strain evidence="3">cv. PC099</strain>
    </source>
</reference>
<proteinExistence type="predicted"/>
<name>A0AAD4IU46_PERFH</name>
<comment type="caution">
    <text evidence="2">The sequence shown here is derived from an EMBL/GenBank/DDBJ whole genome shotgun (WGS) entry which is preliminary data.</text>
</comment>
<accession>A0AAD4IU46</accession>
<keyword evidence="3" id="KW-1185">Reference proteome</keyword>
<feature type="coiled-coil region" evidence="1">
    <location>
        <begin position="91"/>
        <end position="118"/>
    </location>
</feature>
<evidence type="ECO:0000313" key="3">
    <source>
        <dbReference type="Proteomes" id="UP001190926"/>
    </source>
</evidence>
<organism evidence="2 3">
    <name type="scientific">Perilla frutescens var. hirtella</name>
    <name type="common">Perilla citriodora</name>
    <name type="synonym">Perilla setoyensis</name>
    <dbReference type="NCBI Taxonomy" id="608512"/>
    <lineage>
        <taxon>Eukaryota</taxon>
        <taxon>Viridiplantae</taxon>
        <taxon>Streptophyta</taxon>
        <taxon>Embryophyta</taxon>
        <taxon>Tracheophyta</taxon>
        <taxon>Spermatophyta</taxon>
        <taxon>Magnoliopsida</taxon>
        <taxon>eudicotyledons</taxon>
        <taxon>Gunneridae</taxon>
        <taxon>Pentapetalae</taxon>
        <taxon>asterids</taxon>
        <taxon>lamiids</taxon>
        <taxon>Lamiales</taxon>
        <taxon>Lamiaceae</taxon>
        <taxon>Nepetoideae</taxon>
        <taxon>Elsholtzieae</taxon>
        <taxon>Perilla</taxon>
    </lineage>
</organism>
<keyword evidence="1" id="KW-0175">Coiled coil</keyword>
<evidence type="ECO:0000256" key="1">
    <source>
        <dbReference type="SAM" id="Coils"/>
    </source>
</evidence>
<sequence length="120" mass="13686">MASGSSSEDPSFRLMSSIMRIGKSEERMHNGHWRLDRDEYMQGTILLGGELKAAVERVTSRDEITLIREHMDALDIILQHDRKWAGTVKVEAQTEAEKEELRAAVRKLKARLRAANLQIV</sequence>
<protein>
    <submittedName>
        <fullName evidence="2">Uncharacterized protein</fullName>
    </submittedName>
</protein>
<evidence type="ECO:0000313" key="2">
    <source>
        <dbReference type="EMBL" id="KAH6821329.1"/>
    </source>
</evidence>
<dbReference type="EMBL" id="SDAM02002107">
    <property type="protein sequence ID" value="KAH6821329.1"/>
    <property type="molecule type" value="Genomic_DNA"/>
</dbReference>